<dbReference type="AlphaFoldDB" id="A0A839TPT1"/>
<organism evidence="1 2">
    <name type="scientific">Paenibacillus rhizosphaerae</name>
    <dbReference type="NCBI Taxonomy" id="297318"/>
    <lineage>
        <taxon>Bacteria</taxon>
        <taxon>Bacillati</taxon>
        <taxon>Bacillota</taxon>
        <taxon>Bacilli</taxon>
        <taxon>Bacillales</taxon>
        <taxon>Paenibacillaceae</taxon>
        <taxon>Paenibacillus</taxon>
    </lineage>
</organism>
<reference evidence="1 2" key="1">
    <citation type="submission" date="2020-08" db="EMBL/GenBank/DDBJ databases">
        <title>Genomic Encyclopedia of Type Strains, Phase III (KMG-III): the genomes of soil and plant-associated and newly described type strains.</title>
        <authorList>
            <person name="Whitman W."/>
        </authorList>
    </citation>
    <scope>NUCLEOTIDE SEQUENCE [LARGE SCALE GENOMIC DNA]</scope>
    <source>
        <strain evidence="1 2">CECT 5831</strain>
    </source>
</reference>
<comment type="caution">
    <text evidence="1">The sequence shown here is derived from an EMBL/GenBank/DDBJ whole genome shotgun (WGS) entry which is preliminary data.</text>
</comment>
<accession>A0A839TPT1</accession>
<dbReference type="RefSeq" id="WP_183580485.1">
    <property type="nucleotide sequence ID" value="NZ_JACHXJ010000001.1"/>
</dbReference>
<evidence type="ECO:0000313" key="1">
    <source>
        <dbReference type="EMBL" id="MBB3126757.1"/>
    </source>
</evidence>
<dbReference type="Proteomes" id="UP000517523">
    <property type="component" value="Unassembled WGS sequence"/>
</dbReference>
<sequence length="58" mass="7003">MYEQLQDMDLFLQSMHDLETRIRHMILRSGLSEKEQQFILDHILVIPGKDFSYQRNHG</sequence>
<protein>
    <submittedName>
        <fullName evidence="1">Uncharacterized protein</fullName>
    </submittedName>
</protein>
<gene>
    <name evidence="1" type="ORF">FHS19_001411</name>
</gene>
<dbReference type="EMBL" id="JACHXJ010000001">
    <property type="protein sequence ID" value="MBB3126757.1"/>
    <property type="molecule type" value="Genomic_DNA"/>
</dbReference>
<name>A0A839TPT1_9BACL</name>
<evidence type="ECO:0000313" key="2">
    <source>
        <dbReference type="Proteomes" id="UP000517523"/>
    </source>
</evidence>
<proteinExistence type="predicted"/>